<sequence length="254" mass="27821">MIRFPRALTGIATSLALLTAPAQALDLTAMSDAERAVFRAEVRAYLLDNPEVIIEAVTLLEERQAEAEAMQDEELVATNLEELHNDGFSWVGGNPDGDITLVEFMDYRCGYCRRAATDVTQLLAEDGNIKLIIKEFPILGDASVISSRFAIATRLVAGGDAYKQVHDALIEFTGEPNEMVLRRLAEGLGLDADAILAMMNDTAVNHELAQNRALAQRLKISGTPTFVMQDELLRGYLPANQMSIIAADIRDQRG</sequence>
<evidence type="ECO:0000256" key="4">
    <source>
        <dbReference type="ARBA" id="ARBA00023284"/>
    </source>
</evidence>
<dbReference type="CDD" id="cd03023">
    <property type="entry name" value="DsbA_Com1_like"/>
    <property type="match status" value="1"/>
</dbReference>
<dbReference type="Proteomes" id="UP001429564">
    <property type="component" value="Unassembled WGS sequence"/>
</dbReference>
<dbReference type="InterPro" id="IPR001853">
    <property type="entry name" value="DSBA-like_thioredoxin_dom"/>
</dbReference>
<name>A0ABX0WBR0_9RHOB</name>
<evidence type="ECO:0000256" key="2">
    <source>
        <dbReference type="ARBA" id="ARBA00023002"/>
    </source>
</evidence>
<evidence type="ECO:0000256" key="5">
    <source>
        <dbReference type="SAM" id="SignalP"/>
    </source>
</evidence>
<evidence type="ECO:0000256" key="1">
    <source>
        <dbReference type="ARBA" id="ARBA00022729"/>
    </source>
</evidence>
<dbReference type="PROSITE" id="PS51352">
    <property type="entry name" value="THIOREDOXIN_2"/>
    <property type="match status" value="1"/>
</dbReference>
<dbReference type="PANTHER" id="PTHR13887:SF14">
    <property type="entry name" value="DISULFIDE BOND FORMATION PROTEIN D"/>
    <property type="match status" value="1"/>
</dbReference>
<evidence type="ECO:0000313" key="8">
    <source>
        <dbReference type="Proteomes" id="UP001429564"/>
    </source>
</evidence>
<accession>A0ABX0WBR0</accession>
<keyword evidence="4" id="KW-0676">Redox-active center</keyword>
<evidence type="ECO:0000256" key="3">
    <source>
        <dbReference type="ARBA" id="ARBA00023157"/>
    </source>
</evidence>
<evidence type="ECO:0000259" key="6">
    <source>
        <dbReference type="PROSITE" id="PS51352"/>
    </source>
</evidence>
<proteinExistence type="predicted"/>
<dbReference type="EMBL" id="QHLQ01000023">
    <property type="protein sequence ID" value="NIZ62886.1"/>
    <property type="molecule type" value="Genomic_DNA"/>
</dbReference>
<dbReference type="InterPro" id="IPR013766">
    <property type="entry name" value="Thioredoxin_domain"/>
</dbReference>
<keyword evidence="1 5" id="KW-0732">Signal</keyword>
<dbReference type="SUPFAM" id="SSF52833">
    <property type="entry name" value="Thioredoxin-like"/>
    <property type="match status" value="1"/>
</dbReference>
<comment type="caution">
    <text evidence="7">The sequence shown here is derived from an EMBL/GenBank/DDBJ whole genome shotgun (WGS) entry which is preliminary data.</text>
</comment>
<dbReference type="Pfam" id="PF01323">
    <property type="entry name" value="DSBA"/>
    <property type="match status" value="1"/>
</dbReference>
<feature type="domain" description="Thioredoxin" evidence="6">
    <location>
        <begin position="16"/>
        <end position="190"/>
    </location>
</feature>
<dbReference type="Gene3D" id="3.40.30.10">
    <property type="entry name" value="Glutaredoxin"/>
    <property type="match status" value="1"/>
</dbReference>
<keyword evidence="2" id="KW-0560">Oxidoreductase</keyword>
<evidence type="ECO:0000313" key="7">
    <source>
        <dbReference type="EMBL" id="NIZ62886.1"/>
    </source>
</evidence>
<feature type="signal peptide" evidence="5">
    <location>
        <begin position="1"/>
        <end position="24"/>
    </location>
</feature>
<dbReference type="Pfam" id="PF18312">
    <property type="entry name" value="ScsC_N"/>
    <property type="match status" value="1"/>
</dbReference>
<dbReference type="InterPro" id="IPR036249">
    <property type="entry name" value="Thioredoxin-like_sf"/>
</dbReference>
<keyword evidence="3" id="KW-1015">Disulfide bond</keyword>
<organism evidence="7 8">
    <name type="scientific">Parasedimentitalea denitrificans</name>
    <dbReference type="NCBI Taxonomy" id="2211118"/>
    <lineage>
        <taxon>Bacteria</taxon>
        <taxon>Pseudomonadati</taxon>
        <taxon>Pseudomonadota</taxon>
        <taxon>Alphaproteobacteria</taxon>
        <taxon>Rhodobacterales</taxon>
        <taxon>Paracoccaceae</taxon>
        <taxon>Parasedimentitalea</taxon>
    </lineage>
</organism>
<gene>
    <name evidence="7" type="ORF">DL239_18120</name>
</gene>
<dbReference type="PANTHER" id="PTHR13887">
    <property type="entry name" value="GLUTATHIONE S-TRANSFERASE KAPPA"/>
    <property type="match status" value="1"/>
</dbReference>
<dbReference type="RefSeq" id="WP_167685500.1">
    <property type="nucleotide sequence ID" value="NZ_QHLQ01000023.1"/>
</dbReference>
<feature type="chain" id="PRO_5046403527" evidence="5">
    <location>
        <begin position="25"/>
        <end position="254"/>
    </location>
</feature>
<keyword evidence="8" id="KW-1185">Reference proteome</keyword>
<protein>
    <submittedName>
        <fullName evidence="7">Disulfide bond formation protein DsbA</fullName>
    </submittedName>
</protein>
<reference evidence="7 8" key="1">
    <citation type="submission" date="2018-05" db="EMBL/GenBank/DDBJ databases">
        <authorList>
            <person name="Zhang Y.-J."/>
        </authorList>
    </citation>
    <scope>NUCLEOTIDE SEQUENCE [LARGE SCALE GENOMIC DNA]</scope>
    <source>
        <strain evidence="7 8">CY04</strain>
    </source>
</reference>
<dbReference type="InterPro" id="IPR041205">
    <property type="entry name" value="ScsC_N"/>
</dbReference>